<evidence type="ECO:0000256" key="2">
    <source>
        <dbReference type="ARBA" id="ARBA00023002"/>
    </source>
</evidence>
<keyword evidence="2" id="KW-0560">Oxidoreductase</keyword>
<dbReference type="PANTHER" id="PTHR43639:SF1">
    <property type="entry name" value="SHORT-CHAIN DEHYDROGENASE_REDUCTASE FAMILY PROTEIN"/>
    <property type="match status" value="1"/>
</dbReference>
<dbReference type="PRINTS" id="PR00081">
    <property type="entry name" value="GDHRDH"/>
</dbReference>
<comment type="caution">
    <text evidence="3">The sequence shown here is derived from an EMBL/GenBank/DDBJ whole genome shotgun (WGS) entry which is preliminary data.</text>
</comment>
<dbReference type="EMBL" id="QJKC01000023">
    <property type="protein sequence ID" value="PXX41774.1"/>
    <property type="molecule type" value="Genomic_DNA"/>
</dbReference>
<name>A0A318J327_9NEIS</name>
<reference evidence="3 4" key="1">
    <citation type="submission" date="2018-05" db="EMBL/GenBank/DDBJ databases">
        <title>Genomic Encyclopedia of Type Strains, Phase IV (KMG-IV): sequencing the most valuable type-strain genomes for metagenomic binning, comparative biology and taxonomic classification.</title>
        <authorList>
            <person name="Goeker M."/>
        </authorList>
    </citation>
    <scope>NUCLEOTIDE SEQUENCE [LARGE SCALE GENOMIC DNA]</scope>
    <source>
        <strain evidence="3 4">DSM 25134</strain>
    </source>
</reference>
<dbReference type="GO" id="GO:0016491">
    <property type="term" value="F:oxidoreductase activity"/>
    <property type="evidence" value="ECO:0007669"/>
    <property type="project" value="UniProtKB-KW"/>
</dbReference>
<sequence length="257" mass="27360">MALQQETAGQVVEQRVVLITGAARRVGAGIARLLHARGVRLVLHYRGSRGEAEALAAELNGQRPDSVRLLQADLLDTQGLQQLAAQAIAAFGRLDGLVNNASSFFPTELGEIDELAWHDLMGSNLKAPLFLSQALAPALRRSGGAIVGISDIHVERPMKRHVVYNLAKAGHAQLIRSLALELAPEVRVNGVAPGVNLWPEDDASFDAAERAAIEATIPLQRTGQPDDIARAVAFLLLDASYVTGQILAVDGGRSIVL</sequence>
<dbReference type="InterPro" id="IPR036291">
    <property type="entry name" value="NAD(P)-bd_dom_sf"/>
</dbReference>
<evidence type="ECO:0000313" key="4">
    <source>
        <dbReference type="Proteomes" id="UP000248395"/>
    </source>
</evidence>
<dbReference type="PANTHER" id="PTHR43639">
    <property type="entry name" value="OXIDOREDUCTASE, SHORT-CHAIN DEHYDROGENASE/REDUCTASE FAMILY (AFU_ORTHOLOGUE AFUA_5G02870)"/>
    <property type="match status" value="1"/>
</dbReference>
<dbReference type="OrthoDB" id="9793499at2"/>
<dbReference type="PRINTS" id="PR00080">
    <property type="entry name" value="SDRFAMILY"/>
</dbReference>
<dbReference type="AlphaFoldDB" id="A0A318J327"/>
<dbReference type="InterPro" id="IPR002347">
    <property type="entry name" value="SDR_fam"/>
</dbReference>
<dbReference type="Proteomes" id="UP000248395">
    <property type="component" value="Unassembled WGS sequence"/>
</dbReference>
<dbReference type="Pfam" id="PF13561">
    <property type="entry name" value="adh_short_C2"/>
    <property type="match status" value="1"/>
</dbReference>
<gene>
    <name evidence="3" type="ORF">DFR38_12359</name>
</gene>
<dbReference type="Gene3D" id="3.40.50.720">
    <property type="entry name" value="NAD(P)-binding Rossmann-like Domain"/>
    <property type="match status" value="1"/>
</dbReference>
<protein>
    <submittedName>
        <fullName evidence="3">Pteridine reductase</fullName>
    </submittedName>
</protein>
<dbReference type="NCBIfam" id="NF006598">
    <property type="entry name" value="PRK09135.1"/>
    <property type="match status" value="1"/>
</dbReference>
<keyword evidence="4" id="KW-1185">Reference proteome</keyword>
<dbReference type="FunFam" id="3.40.50.720:FF:000084">
    <property type="entry name" value="Short-chain dehydrogenase reductase"/>
    <property type="match status" value="1"/>
</dbReference>
<organism evidence="3 4">
    <name type="scientific">Aquitalea magnusonii</name>
    <dbReference type="NCBI Taxonomy" id="332411"/>
    <lineage>
        <taxon>Bacteria</taxon>
        <taxon>Pseudomonadati</taxon>
        <taxon>Pseudomonadota</taxon>
        <taxon>Betaproteobacteria</taxon>
        <taxon>Neisseriales</taxon>
        <taxon>Chromobacteriaceae</taxon>
        <taxon>Aquitalea</taxon>
    </lineage>
</organism>
<dbReference type="SUPFAM" id="SSF51735">
    <property type="entry name" value="NAD(P)-binding Rossmann-fold domains"/>
    <property type="match status" value="1"/>
</dbReference>
<evidence type="ECO:0000313" key="3">
    <source>
        <dbReference type="EMBL" id="PXX41774.1"/>
    </source>
</evidence>
<accession>A0A318J327</accession>
<comment type="similarity">
    <text evidence="1">Belongs to the short-chain dehydrogenases/reductases (SDR) family.</text>
</comment>
<evidence type="ECO:0000256" key="1">
    <source>
        <dbReference type="ARBA" id="ARBA00006484"/>
    </source>
</evidence>
<dbReference type="RefSeq" id="WP_059287210.1">
    <property type="nucleotide sequence ID" value="NZ_LNQU01000167.1"/>
</dbReference>
<proteinExistence type="inferred from homology"/>